<dbReference type="PROSITE" id="PS00086">
    <property type="entry name" value="CYTOCHROME_P450"/>
    <property type="match status" value="1"/>
</dbReference>
<protein>
    <recommendedName>
        <fullName evidence="9">Dit2p</fullName>
    </recommendedName>
</protein>
<keyword evidence="4 5" id="KW-0408">Iron</keyword>
<name>J7R3Z8_HUIN7</name>
<dbReference type="OrthoDB" id="1470350at2759"/>
<dbReference type="SUPFAM" id="SSF48264">
    <property type="entry name" value="Cytochrome P450"/>
    <property type="match status" value="1"/>
</dbReference>
<feature type="binding site" description="axial binding residue" evidence="5">
    <location>
        <position position="438"/>
    </location>
    <ligand>
        <name>heme</name>
        <dbReference type="ChEBI" id="CHEBI:30413"/>
    </ligand>
    <ligandPart>
        <name>Fe</name>
        <dbReference type="ChEBI" id="CHEBI:18248"/>
    </ligandPart>
</feature>
<dbReference type="eggNOG" id="KOG0157">
    <property type="taxonomic scope" value="Eukaryota"/>
</dbReference>
<dbReference type="GO" id="GO:0004497">
    <property type="term" value="F:monooxygenase activity"/>
    <property type="evidence" value="ECO:0007669"/>
    <property type="project" value="UniProtKB-KW"/>
</dbReference>
<keyword evidence="8" id="KW-1185">Reference proteome</keyword>
<dbReference type="InterPro" id="IPR036396">
    <property type="entry name" value="Cyt_P450_sf"/>
</dbReference>
<evidence type="ECO:0000256" key="2">
    <source>
        <dbReference type="ARBA" id="ARBA00010617"/>
    </source>
</evidence>
<evidence type="ECO:0000256" key="5">
    <source>
        <dbReference type="PIRSR" id="PIRSR602403-1"/>
    </source>
</evidence>
<evidence type="ECO:0000313" key="8">
    <source>
        <dbReference type="Proteomes" id="UP000006310"/>
    </source>
</evidence>
<dbReference type="FunFam" id="1.10.630.10:FF:000106">
    <property type="entry name" value="Cytochrome P450-DIT2"/>
    <property type="match status" value="1"/>
</dbReference>
<dbReference type="OMA" id="FFGSRWN"/>
<evidence type="ECO:0008006" key="9">
    <source>
        <dbReference type="Google" id="ProtNLM"/>
    </source>
</evidence>
<dbReference type="GO" id="GO:0003959">
    <property type="term" value="F:NADPH dehydrogenase activity"/>
    <property type="evidence" value="ECO:0007669"/>
    <property type="project" value="EnsemblFungi"/>
</dbReference>
<dbReference type="GO" id="GO:0005783">
    <property type="term" value="C:endoplasmic reticulum"/>
    <property type="evidence" value="ECO:0007669"/>
    <property type="project" value="EnsemblFungi"/>
</dbReference>
<evidence type="ECO:0000313" key="7">
    <source>
        <dbReference type="EMBL" id="CCK69555.1"/>
    </source>
</evidence>
<proteinExistence type="inferred from homology"/>
<dbReference type="GO" id="GO:0016705">
    <property type="term" value="F:oxidoreductase activity, acting on paired donors, with incorporation or reduction of molecular oxygen"/>
    <property type="evidence" value="ECO:0007669"/>
    <property type="project" value="InterPro"/>
</dbReference>
<dbReference type="GeneID" id="34525235"/>
<dbReference type="AlphaFoldDB" id="J7R3Z8"/>
<dbReference type="HOGENOM" id="CLU_031576_0_0_1"/>
<dbReference type="PRINTS" id="PR00385">
    <property type="entry name" value="P450"/>
</dbReference>
<dbReference type="KEGG" id="kng:KNAG_0C04530"/>
<gene>
    <name evidence="7" type="primary">KNAG0C04530</name>
    <name evidence="7" type="ordered locus">KNAG_0C04530</name>
</gene>
<dbReference type="Pfam" id="PF00067">
    <property type="entry name" value="p450"/>
    <property type="match status" value="1"/>
</dbReference>
<keyword evidence="6" id="KW-0560">Oxidoreductase</keyword>
<dbReference type="InterPro" id="IPR017972">
    <property type="entry name" value="Cyt_P450_CS"/>
</dbReference>
<dbReference type="PANTHER" id="PTHR24305:SF223">
    <property type="entry name" value="CYTOCHROME P450-DIT2"/>
    <property type="match status" value="1"/>
</dbReference>
<dbReference type="InterPro" id="IPR002403">
    <property type="entry name" value="Cyt_P450_E_grp-IV"/>
</dbReference>
<dbReference type="Gene3D" id="1.10.630.10">
    <property type="entry name" value="Cytochrome P450"/>
    <property type="match status" value="1"/>
</dbReference>
<reference evidence="7 8" key="1">
    <citation type="journal article" date="2011" name="Proc. Natl. Acad. Sci. U.S.A.">
        <title>Evolutionary erosion of yeast sex chromosomes by mating-type switching accidents.</title>
        <authorList>
            <person name="Gordon J.L."/>
            <person name="Armisen D."/>
            <person name="Proux-Wera E."/>
            <person name="Oheigeartaigh S.S."/>
            <person name="Byrne K.P."/>
            <person name="Wolfe K.H."/>
        </authorList>
    </citation>
    <scope>NUCLEOTIDE SEQUENCE [LARGE SCALE GENOMIC DNA]</scope>
    <source>
        <strain evidence="8">ATCC MYA-139 / BCRC 22969 / CBS 8797 / CCRC 22969 / KCTC 17520 / NBRC 10181 / NCYC 3082</strain>
    </source>
</reference>
<dbReference type="InterPro" id="IPR050121">
    <property type="entry name" value="Cytochrome_P450_monoxygenase"/>
</dbReference>
<evidence type="ECO:0000256" key="4">
    <source>
        <dbReference type="ARBA" id="ARBA00023004"/>
    </source>
</evidence>
<keyword evidence="5 6" id="KW-0349">Heme</keyword>
<keyword evidence="3 5" id="KW-0479">Metal-binding</keyword>
<dbReference type="GO" id="GO:0005506">
    <property type="term" value="F:iron ion binding"/>
    <property type="evidence" value="ECO:0007669"/>
    <property type="project" value="InterPro"/>
</dbReference>
<dbReference type="STRING" id="1071383.J7R3Z8"/>
<dbReference type="PRINTS" id="PR00465">
    <property type="entry name" value="EP450IV"/>
</dbReference>
<sequence length="490" mass="56531">MMSPISAISAIFFVLLATLFFKIAIPPLNFPRNIPTIPFYVIFLPVFFKMDQVELYEKYLREPMEKYGAVKAFFGSRWNILVSRPEFLAQVFKDENTFAKSGNQKKIPYSVIATYTGDNVISAHGDIWKLYRTSLNHSLQRFNEAPLWKNAKKFCQLICNQVDVASGSTKVGPLIQRLTLDNISEVTLGFDFGTLNQEKSSLHEHLLLIKKQIFHPLFLTFPFLDLFPIPMRKEAFKNVESFRKILVERVRQNMIENYQFEQTDFAASNLIRSYNAEKINYTQLTDNIVILLVAGHENPQLLITTCLYLLAKYKSTWQQDIWEECKRIVDGDSKGLSELPLLNSFIFEAVRMYPPLNTIINRKTSRLCKLGHDIVIPKDTYVGYNNFGANHYRKSWGSTADEFQPQRWGSDIDTILKTWREKKTTAVLSSFHGGRRACLGEKLALVELRVTIFEVLKQFKLSLSPSWEEKMTPGGPLCPLNLELTCERRT</sequence>
<evidence type="ECO:0000256" key="6">
    <source>
        <dbReference type="RuleBase" id="RU000461"/>
    </source>
</evidence>
<accession>J7R3Z8</accession>
<reference evidence="8" key="2">
    <citation type="submission" date="2012-08" db="EMBL/GenBank/DDBJ databases">
        <title>Genome sequence of Kazachstania naganishii.</title>
        <authorList>
            <person name="Gordon J.L."/>
            <person name="Armisen D."/>
            <person name="Proux-Wera E."/>
            <person name="OhEigeartaigh S.S."/>
            <person name="Byrne K.P."/>
            <person name="Wolfe K.H."/>
        </authorList>
    </citation>
    <scope>NUCLEOTIDE SEQUENCE [LARGE SCALE GENOMIC DNA]</scope>
    <source>
        <strain evidence="8">ATCC MYA-139 / BCRC 22969 / CBS 8797 / CCRC 22969 / KCTC 17520 / NBRC 10181 / NCYC 3082</strain>
    </source>
</reference>
<dbReference type="GO" id="GO:0020037">
    <property type="term" value="F:heme binding"/>
    <property type="evidence" value="ECO:0007669"/>
    <property type="project" value="InterPro"/>
</dbReference>
<comment type="cofactor">
    <cofactor evidence="1 5">
        <name>heme</name>
        <dbReference type="ChEBI" id="CHEBI:30413"/>
    </cofactor>
</comment>
<keyword evidence="6" id="KW-0503">Monooxygenase</keyword>
<comment type="similarity">
    <text evidence="2 6">Belongs to the cytochrome P450 family.</text>
</comment>
<evidence type="ECO:0000256" key="3">
    <source>
        <dbReference type="ARBA" id="ARBA00022723"/>
    </source>
</evidence>
<evidence type="ECO:0000256" key="1">
    <source>
        <dbReference type="ARBA" id="ARBA00001971"/>
    </source>
</evidence>
<dbReference type="RefSeq" id="XP_022463801.1">
    <property type="nucleotide sequence ID" value="XM_022607179.1"/>
</dbReference>
<dbReference type="GO" id="GO:0030476">
    <property type="term" value="P:ascospore wall assembly"/>
    <property type="evidence" value="ECO:0007669"/>
    <property type="project" value="EnsemblFungi"/>
</dbReference>
<dbReference type="CDD" id="cd11070">
    <property type="entry name" value="CYP56-like"/>
    <property type="match status" value="1"/>
</dbReference>
<dbReference type="InterPro" id="IPR001128">
    <property type="entry name" value="Cyt_P450"/>
</dbReference>
<dbReference type="PANTHER" id="PTHR24305">
    <property type="entry name" value="CYTOCHROME P450"/>
    <property type="match status" value="1"/>
</dbReference>
<dbReference type="Proteomes" id="UP000006310">
    <property type="component" value="Chromosome 3"/>
</dbReference>
<dbReference type="EMBL" id="HE978316">
    <property type="protein sequence ID" value="CCK69555.1"/>
    <property type="molecule type" value="Genomic_DNA"/>
</dbReference>
<organism evidence="7 8">
    <name type="scientific">Huiozyma naganishii (strain ATCC MYA-139 / BCRC 22969 / CBS 8797 / KCTC 17520 / NBRC 10181 / NCYC 3082 / Yp74L-3)</name>
    <name type="common">Yeast</name>
    <name type="synonym">Kazachstania naganishii</name>
    <dbReference type="NCBI Taxonomy" id="1071383"/>
    <lineage>
        <taxon>Eukaryota</taxon>
        <taxon>Fungi</taxon>
        <taxon>Dikarya</taxon>
        <taxon>Ascomycota</taxon>
        <taxon>Saccharomycotina</taxon>
        <taxon>Saccharomycetes</taxon>
        <taxon>Saccharomycetales</taxon>
        <taxon>Saccharomycetaceae</taxon>
        <taxon>Huiozyma</taxon>
    </lineage>
</organism>